<accession>A0A1X2GNV7</accession>
<dbReference type="AlphaFoldDB" id="A0A1X2GNV7"/>
<evidence type="ECO:0000313" key="2">
    <source>
        <dbReference type="Proteomes" id="UP000242146"/>
    </source>
</evidence>
<keyword evidence="2" id="KW-1185">Reference proteome</keyword>
<proteinExistence type="predicted"/>
<dbReference type="Proteomes" id="UP000242146">
    <property type="component" value="Unassembled WGS sequence"/>
</dbReference>
<sequence length="718" mass="75612">MAFGSNSTKLDFSITCIGDGWAVGIPGKLQVFVLMTTVPKPSLLCCAVILLAKPFSYGFWFQQHMVGLQYHLQWGDGRAVGISCKLKNCGDVFGGKALSLMAFGSNSTKLDFSITCIGDGRAVGIPSNLKFLGDVLGAKPCLLWLLVPTAQSWTSVSLALVMGGRRAFLPTSSFSLSPTAFGSNSTKLDFSIICNGDGRAVGIPSNLKFLLDDDSPQAVSALLCGDRLACKALSLMAFGSNSTKLDFSIICNGDGRAVGIPSNLKFLLDDDSPQAVSALLCGDRLACKALSLMAFGSNSTKLDFSIICNGDGRAVGIPSNLNLLDDDSPQAVSALLCGDRLACKALSLMAFGSNSTKLDFSIICNGDGRAVGIPSNLKFLGDVFGGKAMSLTAFGSNSTKLDFSITCIGDGWAAGIPSNLKFLTKLDFSIICNGDGRAVGIPSNLKFLGDVLGAKPCLLRLLVPTAQSWTSVSLALVMGGRWAFLPTSISLSLMAFGSNSTKLDFSITCIGDGWAVGIPGKLQVFVLMTTVPKPSLLCCAVILLAKPFSYGFWFQQHMVGLQYHLQWGDGRAVGISCKLKNCGDVFGGKALSLMAFGSNSTKLDFSITCIGDGRAVGIPSNLKFLGDLLGAKPCLLWLLVPTAQSWTSVSLALVMDGRWAFLPTSSFSVIFSVQSLVSLAFGSNSTKLDFSITCNGDGWAVGIPFNLKFLSSFAKGHP</sequence>
<comment type="caution">
    <text evidence="1">The sequence shown here is derived from an EMBL/GenBank/DDBJ whole genome shotgun (WGS) entry which is preliminary data.</text>
</comment>
<evidence type="ECO:0000313" key="1">
    <source>
        <dbReference type="EMBL" id="ORX57361.1"/>
    </source>
</evidence>
<protein>
    <submittedName>
        <fullName evidence="1">Uncharacterized protein</fullName>
    </submittedName>
</protein>
<gene>
    <name evidence="1" type="ORF">DM01DRAFT_1401672</name>
</gene>
<dbReference type="EMBL" id="MCGT01000008">
    <property type="protein sequence ID" value="ORX57361.1"/>
    <property type="molecule type" value="Genomic_DNA"/>
</dbReference>
<organism evidence="1 2">
    <name type="scientific">Hesseltinella vesiculosa</name>
    <dbReference type="NCBI Taxonomy" id="101127"/>
    <lineage>
        <taxon>Eukaryota</taxon>
        <taxon>Fungi</taxon>
        <taxon>Fungi incertae sedis</taxon>
        <taxon>Mucoromycota</taxon>
        <taxon>Mucoromycotina</taxon>
        <taxon>Mucoromycetes</taxon>
        <taxon>Mucorales</taxon>
        <taxon>Cunninghamellaceae</taxon>
        <taxon>Hesseltinella</taxon>
    </lineage>
</organism>
<reference evidence="1 2" key="1">
    <citation type="submission" date="2016-07" db="EMBL/GenBank/DDBJ databases">
        <title>Pervasive Adenine N6-methylation of Active Genes in Fungi.</title>
        <authorList>
            <consortium name="DOE Joint Genome Institute"/>
            <person name="Mondo S.J."/>
            <person name="Dannebaum R.O."/>
            <person name="Kuo R.C."/>
            <person name="Labutti K."/>
            <person name="Haridas S."/>
            <person name="Kuo A."/>
            <person name="Salamov A."/>
            <person name="Ahrendt S.R."/>
            <person name="Lipzen A."/>
            <person name="Sullivan W."/>
            <person name="Andreopoulos W.B."/>
            <person name="Clum A."/>
            <person name="Lindquist E."/>
            <person name="Daum C."/>
            <person name="Ramamoorthy G.K."/>
            <person name="Gryganskyi A."/>
            <person name="Culley D."/>
            <person name="Magnuson J.K."/>
            <person name="James T.Y."/>
            <person name="O'Malley M.A."/>
            <person name="Stajich J.E."/>
            <person name="Spatafora J.W."/>
            <person name="Visel A."/>
            <person name="Grigoriev I.V."/>
        </authorList>
    </citation>
    <scope>NUCLEOTIDE SEQUENCE [LARGE SCALE GENOMIC DNA]</scope>
    <source>
        <strain evidence="1 2">NRRL 3301</strain>
    </source>
</reference>
<name>A0A1X2GNV7_9FUNG</name>